<comment type="catalytic activity">
    <reaction evidence="21">
        <text>L-seryl-[protein] + ATP = O-phospho-L-seryl-[protein] + ADP + H(+)</text>
        <dbReference type="Rhea" id="RHEA:17989"/>
        <dbReference type="Rhea" id="RHEA-COMP:9863"/>
        <dbReference type="Rhea" id="RHEA-COMP:11604"/>
        <dbReference type="ChEBI" id="CHEBI:15378"/>
        <dbReference type="ChEBI" id="CHEBI:29999"/>
        <dbReference type="ChEBI" id="CHEBI:30616"/>
        <dbReference type="ChEBI" id="CHEBI:83421"/>
        <dbReference type="ChEBI" id="CHEBI:456216"/>
        <dbReference type="EC" id="2.7.11.1"/>
    </reaction>
</comment>
<dbReference type="Proteomes" id="UP000694918">
    <property type="component" value="Unplaced"/>
</dbReference>
<keyword evidence="15" id="KW-0067">ATP-binding</keyword>
<dbReference type="FunFam" id="1.10.510.10:FF:000358">
    <property type="entry name" value="Putative leucine-rich repeat receptor-like serine/threonine-protein kinase"/>
    <property type="match status" value="1"/>
</dbReference>
<dbReference type="RefSeq" id="XP_011039410.1">
    <property type="nucleotide sequence ID" value="XM_011041108.1"/>
</dbReference>
<dbReference type="Gene3D" id="1.10.510.10">
    <property type="entry name" value="Transferase(Phosphotransferase) domain 1"/>
    <property type="match status" value="1"/>
</dbReference>
<evidence type="ECO:0000256" key="11">
    <source>
        <dbReference type="ARBA" id="ARBA00022729"/>
    </source>
</evidence>
<dbReference type="SUPFAM" id="SSF52047">
    <property type="entry name" value="RNI-like"/>
    <property type="match status" value="2"/>
</dbReference>
<dbReference type="InterPro" id="IPR055414">
    <property type="entry name" value="LRR_R13L4/SHOC2-like"/>
</dbReference>
<keyword evidence="19" id="KW-0325">Glycoprotein</keyword>
<keyword evidence="8" id="KW-0433">Leucine-rich repeat</keyword>
<dbReference type="SMART" id="SM00365">
    <property type="entry name" value="LRR_SD22"/>
    <property type="match status" value="9"/>
</dbReference>
<keyword evidence="13" id="KW-0547">Nucleotide-binding</keyword>
<dbReference type="GO" id="GO:0005886">
    <property type="term" value="C:plasma membrane"/>
    <property type="evidence" value="ECO:0007669"/>
    <property type="project" value="UniProtKB-SubCell"/>
</dbReference>
<keyword evidence="17 22" id="KW-0472">Membrane</keyword>
<dbReference type="InterPro" id="IPR001245">
    <property type="entry name" value="Ser-Thr/Tyr_kinase_cat_dom"/>
</dbReference>
<evidence type="ECO:0000256" key="15">
    <source>
        <dbReference type="ARBA" id="ARBA00022840"/>
    </source>
</evidence>
<dbReference type="KEGG" id="peu:105135984"/>
<evidence type="ECO:0000313" key="25">
    <source>
        <dbReference type="Proteomes" id="UP000694918"/>
    </source>
</evidence>
<keyword evidence="18" id="KW-0675">Receptor</keyword>
<evidence type="ECO:0000256" key="1">
    <source>
        <dbReference type="ARBA" id="ARBA00004162"/>
    </source>
</evidence>
<gene>
    <name evidence="26" type="primary">LOC105135984</name>
</gene>
<dbReference type="PROSITE" id="PS50011">
    <property type="entry name" value="PROTEIN_KINASE_DOM"/>
    <property type="match status" value="1"/>
</dbReference>
<keyword evidence="11 23" id="KW-0732">Signal</keyword>
<dbReference type="InterPro" id="IPR011009">
    <property type="entry name" value="Kinase-like_dom_sf"/>
</dbReference>
<dbReference type="SMART" id="SM00369">
    <property type="entry name" value="LRR_TYP"/>
    <property type="match status" value="13"/>
</dbReference>
<feature type="transmembrane region" description="Helical" evidence="22">
    <location>
        <begin position="796"/>
        <end position="815"/>
    </location>
</feature>
<dbReference type="FunFam" id="3.80.10.10:FF:000101">
    <property type="entry name" value="LRR receptor-like serine/threonine-protein kinase ERECTA"/>
    <property type="match status" value="1"/>
</dbReference>
<keyword evidence="10 22" id="KW-0812">Transmembrane</keyword>
<comment type="subcellular location">
    <subcellularLocation>
        <location evidence="1">Cell membrane</location>
        <topology evidence="1">Single-pass membrane protein</topology>
    </subcellularLocation>
    <subcellularLocation>
        <location evidence="2">Membrane</location>
        <topology evidence="2">Single-pass type I membrane protein</topology>
    </subcellularLocation>
</comment>
<evidence type="ECO:0000256" key="5">
    <source>
        <dbReference type="ARBA" id="ARBA00022475"/>
    </source>
</evidence>
<evidence type="ECO:0000256" key="10">
    <source>
        <dbReference type="ARBA" id="ARBA00022692"/>
    </source>
</evidence>
<keyword evidence="25" id="KW-1185">Reference proteome</keyword>
<comment type="similarity">
    <text evidence="3">Belongs to the protein kinase superfamily. Ser/Thr protein kinase family.</text>
</comment>
<dbReference type="PANTHER" id="PTHR27008">
    <property type="entry name" value="OS04G0122200 PROTEIN"/>
    <property type="match status" value="1"/>
</dbReference>
<dbReference type="InterPro" id="IPR051809">
    <property type="entry name" value="Plant_receptor-like_S/T_kinase"/>
</dbReference>
<keyword evidence="7" id="KW-0597">Phosphoprotein</keyword>
<name>A0AAJ6V2J7_POPEU</name>
<dbReference type="GeneID" id="105135984"/>
<dbReference type="Pfam" id="PF13855">
    <property type="entry name" value="LRR_8"/>
    <property type="match status" value="3"/>
</dbReference>
<feature type="chain" id="PRO_5042466428" description="non-specific serine/threonine protein kinase" evidence="23">
    <location>
        <begin position="21"/>
        <end position="1140"/>
    </location>
</feature>
<dbReference type="SUPFAM" id="SSF52058">
    <property type="entry name" value="L domain-like"/>
    <property type="match status" value="1"/>
</dbReference>
<organism evidence="25 26">
    <name type="scientific">Populus euphratica</name>
    <name type="common">Euphrates poplar</name>
    <dbReference type="NCBI Taxonomy" id="75702"/>
    <lineage>
        <taxon>Eukaryota</taxon>
        <taxon>Viridiplantae</taxon>
        <taxon>Streptophyta</taxon>
        <taxon>Embryophyta</taxon>
        <taxon>Tracheophyta</taxon>
        <taxon>Spermatophyta</taxon>
        <taxon>Magnoliopsida</taxon>
        <taxon>eudicotyledons</taxon>
        <taxon>Gunneridae</taxon>
        <taxon>Pentapetalae</taxon>
        <taxon>rosids</taxon>
        <taxon>fabids</taxon>
        <taxon>Malpighiales</taxon>
        <taxon>Salicaceae</taxon>
        <taxon>Saliceae</taxon>
        <taxon>Populus</taxon>
    </lineage>
</organism>
<evidence type="ECO:0000256" key="6">
    <source>
        <dbReference type="ARBA" id="ARBA00022527"/>
    </source>
</evidence>
<accession>A0AAJ6V2J7</accession>
<dbReference type="InterPro" id="IPR032675">
    <property type="entry name" value="LRR_dom_sf"/>
</dbReference>
<dbReference type="SUPFAM" id="SSF56112">
    <property type="entry name" value="Protein kinase-like (PK-like)"/>
    <property type="match status" value="1"/>
</dbReference>
<dbReference type="Pfam" id="PF08263">
    <property type="entry name" value="LRRNT_2"/>
    <property type="match status" value="1"/>
</dbReference>
<evidence type="ECO:0000256" key="12">
    <source>
        <dbReference type="ARBA" id="ARBA00022737"/>
    </source>
</evidence>
<comment type="catalytic activity">
    <reaction evidence="20">
        <text>L-threonyl-[protein] + ATP = O-phospho-L-threonyl-[protein] + ADP + H(+)</text>
        <dbReference type="Rhea" id="RHEA:46608"/>
        <dbReference type="Rhea" id="RHEA-COMP:11060"/>
        <dbReference type="Rhea" id="RHEA-COMP:11605"/>
        <dbReference type="ChEBI" id="CHEBI:15378"/>
        <dbReference type="ChEBI" id="CHEBI:30013"/>
        <dbReference type="ChEBI" id="CHEBI:30616"/>
        <dbReference type="ChEBI" id="CHEBI:61977"/>
        <dbReference type="ChEBI" id="CHEBI:456216"/>
        <dbReference type="EC" id="2.7.11.1"/>
    </reaction>
</comment>
<evidence type="ECO:0000256" key="23">
    <source>
        <dbReference type="SAM" id="SignalP"/>
    </source>
</evidence>
<feature type="domain" description="Protein kinase" evidence="24">
    <location>
        <begin position="850"/>
        <end position="1124"/>
    </location>
</feature>
<keyword evidence="6" id="KW-0723">Serine/threonine-protein kinase</keyword>
<keyword evidence="9" id="KW-0808">Transferase</keyword>
<keyword evidence="12" id="KW-0677">Repeat</keyword>
<evidence type="ECO:0000256" key="18">
    <source>
        <dbReference type="ARBA" id="ARBA00023170"/>
    </source>
</evidence>
<evidence type="ECO:0000256" key="7">
    <source>
        <dbReference type="ARBA" id="ARBA00022553"/>
    </source>
</evidence>
<evidence type="ECO:0000256" key="9">
    <source>
        <dbReference type="ARBA" id="ARBA00022679"/>
    </source>
</evidence>
<dbReference type="InterPro" id="IPR013210">
    <property type="entry name" value="LRR_N_plant-typ"/>
</dbReference>
<evidence type="ECO:0000256" key="21">
    <source>
        <dbReference type="ARBA" id="ARBA00048679"/>
    </source>
</evidence>
<evidence type="ECO:0000256" key="20">
    <source>
        <dbReference type="ARBA" id="ARBA00047899"/>
    </source>
</evidence>
<dbReference type="FunFam" id="3.30.200.20:FF:000661">
    <property type="entry name" value="Serine-threonine protein kinase plant-type"/>
    <property type="match status" value="1"/>
</dbReference>
<dbReference type="GO" id="GO:0005524">
    <property type="term" value="F:ATP binding"/>
    <property type="evidence" value="ECO:0007669"/>
    <property type="project" value="UniProtKB-KW"/>
</dbReference>
<dbReference type="FunFam" id="3.80.10.10:FF:000233">
    <property type="entry name" value="Leucine-rich repeat receptor-like protein kinase TDR"/>
    <property type="match status" value="1"/>
</dbReference>
<proteinExistence type="inferred from homology"/>
<feature type="signal peptide" evidence="23">
    <location>
        <begin position="1"/>
        <end position="20"/>
    </location>
</feature>
<dbReference type="Gene3D" id="3.80.10.10">
    <property type="entry name" value="Ribonuclease Inhibitor"/>
    <property type="match status" value="4"/>
</dbReference>
<evidence type="ECO:0000256" key="13">
    <source>
        <dbReference type="ARBA" id="ARBA00022741"/>
    </source>
</evidence>
<protein>
    <recommendedName>
        <fullName evidence="4">non-specific serine/threonine protein kinase</fullName>
        <ecNumber evidence="4">2.7.11.1</ecNumber>
    </recommendedName>
</protein>
<evidence type="ECO:0000256" key="3">
    <source>
        <dbReference type="ARBA" id="ARBA00008684"/>
    </source>
</evidence>
<sequence length="1140" mass="126773">MMSCVVAFLLLISCLIVCLAIPHTNTTDELALMSLKKHITFDPGNILANNWSTATSFCSWTGVTCSAGHQRVTSLNLSSMRLEGTLPPQVGNLSFLVSLNLSNNSFHGYLPRELTHLHRMKDMNLAYNNFSGDIPSSWFAMLPQLQHLFLTNNSLAGSIPSSLFNVTALETLNLEGNFIEGNISEEIRSLSNLKILDLGHNHFSGVISPVLFNMPSLQLINLRANSLSGILQVDMIMSNISSTLEVLNLGYNQLHGRTPSNLHKCTELRVLDLESNRFTGSIPKEICTLTKLKELYLGKNNLTGQIPGEIARLVSLEKLGLEVNRLNGNIPREIGNCTNLMEIHMENNNLTGVIPNEMGNLHTLQELDLGFNNITGSIPSTFFNFSILRRVNMAYNYLSGHLPSNTGLGLPNLEELYLEKNELSGQIPDSISNASKLIVLDLSYNSFSGIIPDLLGNLRNLQKLNLAENILTSKSLHSELSFLSSLSNCRSLAYLRFNGNPLRGRLPVSIGNLSASLEELYAFDCRIIGNIPRGIGNLSNLIGLILQQNELTGAIPSEIGRLKHLQDFSLASNKLRGHIPNEICHLERLSYLYLLENGLSGSLPECLSNITSLRELYLGSNRFTSIPTTFWSLKDLLQINLSFNSLTGTLPLEIGNLKVVTVIDFSSNQLSGDIPTSIADLQNLAHFSLSDNRMQGPIPSSFGDLVSLEFLDLSRNNLSGAIPKSLEKLVHLKTFNVSFNRLQGEILDGGPFANFSFRSFMDNEALCGPIRMQVPPCKSINTHRQSKRPREFGIRYVVPAIAFIILVLALAVIIFRRSHKRKVGTQEDPLPPATWRKISYHELYRATEGFNETNLLGTGSCGSVYKGTLSDGLCIAVKVFHLQLEGELMRFDSECEVLRMLRHRNLVKIISSCCNLDFKALILEFIPHGSLEKWLYSHNYYLDILQRLNIMIDVASALEYLHHGCTRPVVHCDLKPSNVLINEDMVAHVSDFGISRLLGEGDAVTQTLTLATIGYMAPEYGLEGIVSVKGDVYSYGIFLMETFTRKKPTDDMFVGEMSLKNWVKQSLPTAITEVIDANLLSEEEHIVAKKDCITSILNLALECSADLPGERICMRDVLPALEKIKLKYKKDVEWYYSSYV</sequence>
<dbReference type="GO" id="GO:0004674">
    <property type="term" value="F:protein serine/threonine kinase activity"/>
    <property type="evidence" value="ECO:0007669"/>
    <property type="project" value="UniProtKB-KW"/>
</dbReference>
<dbReference type="EC" id="2.7.11.1" evidence="4"/>
<evidence type="ECO:0000256" key="2">
    <source>
        <dbReference type="ARBA" id="ARBA00004479"/>
    </source>
</evidence>
<evidence type="ECO:0000256" key="22">
    <source>
        <dbReference type="SAM" id="Phobius"/>
    </source>
</evidence>
<keyword evidence="16 22" id="KW-1133">Transmembrane helix</keyword>
<dbReference type="GO" id="GO:0009791">
    <property type="term" value="P:post-embryonic development"/>
    <property type="evidence" value="ECO:0007669"/>
    <property type="project" value="UniProtKB-ARBA"/>
</dbReference>
<evidence type="ECO:0000256" key="14">
    <source>
        <dbReference type="ARBA" id="ARBA00022777"/>
    </source>
</evidence>
<dbReference type="Pfam" id="PF07714">
    <property type="entry name" value="PK_Tyr_Ser-Thr"/>
    <property type="match status" value="1"/>
</dbReference>
<evidence type="ECO:0000256" key="4">
    <source>
        <dbReference type="ARBA" id="ARBA00012513"/>
    </source>
</evidence>
<dbReference type="InterPro" id="IPR001611">
    <property type="entry name" value="Leu-rich_rpt"/>
</dbReference>
<dbReference type="Pfam" id="PF23598">
    <property type="entry name" value="LRR_14"/>
    <property type="match status" value="1"/>
</dbReference>
<dbReference type="InterPro" id="IPR003591">
    <property type="entry name" value="Leu-rich_rpt_typical-subtyp"/>
</dbReference>
<dbReference type="InterPro" id="IPR008271">
    <property type="entry name" value="Ser/Thr_kinase_AS"/>
</dbReference>
<dbReference type="AlphaFoldDB" id="A0AAJ6V2J7"/>
<dbReference type="InterPro" id="IPR000719">
    <property type="entry name" value="Prot_kinase_dom"/>
</dbReference>
<dbReference type="PANTHER" id="PTHR27008:SF585">
    <property type="entry name" value="PROTEIN KINASE DOMAIN-CONTAINING PROTEIN"/>
    <property type="match status" value="1"/>
</dbReference>
<dbReference type="FunFam" id="3.80.10.10:FF:000317">
    <property type="entry name" value="Inactive leucine-rich repeat receptor-like protein kinase"/>
    <property type="match status" value="1"/>
</dbReference>
<keyword evidence="5" id="KW-1003">Cell membrane</keyword>
<dbReference type="SMART" id="SM00220">
    <property type="entry name" value="S_TKc"/>
    <property type="match status" value="1"/>
</dbReference>
<evidence type="ECO:0000256" key="17">
    <source>
        <dbReference type="ARBA" id="ARBA00023136"/>
    </source>
</evidence>
<evidence type="ECO:0000313" key="26">
    <source>
        <dbReference type="RefSeq" id="XP_011039410.1"/>
    </source>
</evidence>
<evidence type="ECO:0000256" key="8">
    <source>
        <dbReference type="ARBA" id="ARBA00022614"/>
    </source>
</evidence>
<reference evidence="26" key="1">
    <citation type="submission" date="2025-08" db="UniProtKB">
        <authorList>
            <consortium name="RefSeq"/>
        </authorList>
    </citation>
    <scope>IDENTIFICATION</scope>
</reference>
<dbReference type="Gene3D" id="3.30.200.20">
    <property type="entry name" value="Phosphorylase Kinase, domain 1"/>
    <property type="match status" value="1"/>
</dbReference>
<dbReference type="Pfam" id="PF00560">
    <property type="entry name" value="LRR_1"/>
    <property type="match status" value="4"/>
</dbReference>
<evidence type="ECO:0000259" key="24">
    <source>
        <dbReference type="PROSITE" id="PS50011"/>
    </source>
</evidence>
<keyword evidence="14" id="KW-0418">Kinase</keyword>
<evidence type="ECO:0000256" key="16">
    <source>
        <dbReference type="ARBA" id="ARBA00022989"/>
    </source>
</evidence>
<dbReference type="PROSITE" id="PS00108">
    <property type="entry name" value="PROTEIN_KINASE_ST"/>
    <property type="match status" value="1"/>
</dbReference>
<evidence type="ECO:0000256" key="19">
    <source>
        <dbReference type="ARBA" id="ARBA00023180"/>
    </source>
</evidence>